<sequence length="166" mass="19063">MHGYTWCIECEIKSRIATIRKRLPKLPCTKILTAYDFGGDESCLSSTYVRWASDKHLTVVDVQDKWQYKGLKEFGIAFRQQDLRKKCHLPPVDHIRCKCLLCEISGKEVYENMNGALLPGGTIKLSVCAFTEVGNVLSKAQDYLVNTYRYTTQKRGRNYCILCKPK</sequence>
<evidence type="ECO:0000313" key="1">
    <source>
        <dbReference type="EMBL" id="KKK97572.1"/>
    </source>
</evidence>
<organism evidence="1">
    <name type="scientific">marine sediment metagenome</name>
    <dbReference type="NCBI Taxonomy" id="412755"/>
    <lineage>
        <taxon>unclassified sequences</taxon>
        <taxon>metagenomes</taxon>
        <taxon>ecological metagenomes</taxon>
    </lineage>
</organism>
<dbReference type="SUPFAM" id="SSF53335">
    <property type="entry name" value="S-adenosyl-L-methionine-dependent methyltransferases"/>
    <property type="match status" value="1"/>
</dbReference>
<name>A0A0F8ZUQ6_9ZZZZ</name>
<gene>
    <name evidence="1" type="ORF">LCGC14_2651430</name>
</gene>
<proteinExistence type="predicted"/>
<comment type="caution">
    <text evidence="1">The sequence shown here is derived from an EMBL/GenBank/DDBJ whole genome shotgun (WGS) entry which is preliminary data.</text>
</comment>
<dbReference type="InterPro" id="IPR029063">
    <property type="entry name" value="SAM-dependent_MTases_sf"/>
</dbReference>
<accession>A0A0F8ZUQ6</accession>
<dbReference type="EMBL" id="LAZR01045991">
    <property type="protein sequence ID" value="KKK97572.1"/>
    <property type="molecule type" value="Genomic_DNA"/>
</dbReference>
<protein>
    <submittedName>
        <fullName evidence="1">Uncharacterized protein</fullName>
    </submittedName>
</protein>
<reference evidence="1" key="1">
    <citation type="journal article" date="2015" name="Nature">
        <title>Complex archaea that bridge the gap between prokaryotes and eukaryotes.</title>
        <authorList>
            <person name="Spang A."/>
            <person name="Saw J.H."/>
            <person name="Jorgensen S.L."/>
            <person name="Zaremba-Niedzwiedzka K."/>
            <person name="Martijn J."/>
            <person name="Lind A.E."/>
            <person name="van Eijk R."/>
            <person name="Schleper C."/>
            <person name="Guy L."/>
            <person name="Ettema T.J."/>
        </authorList>
    </citation>
    <scope>NUCLEOTIDE SEQUENCE</scope>
</reference>
<dbReference type="AlphaFoldDB" id="A0A0F8ZUQ6"/>